<dbReference type="SMART" id="SM00382">
    <property type="entry name" value="AAA"/>
    <property type="match status" value="1"/>
</dbReference>
<evidence type="ECO:0000256" key="3">
    <source>
        <dbReference type="ARBA" id="ARBA00022840"/>
    </source>
</evidence>
<name>A0A1I0B172_9FIRM</name>
<evidence type="ECO:0000313" key="6">
    <source>
        <dbReference type="Proteomes" id="UP000199800"/>
    </source>
</evidence>
<organism evidence="5 6">
    <name type="scientific">[Clostridium] polysaccharolyticum</name>
    <dbReference type="NCBI Taxonomy" id="29364"/>
    <lineage>
        <taxon>Bacteria</taxon>
        <taxon>Bacillati</taxon>
        <taxon>Bacillota</taxon>
        <taxon>Clostridia</taxon>
        <taxon>Lachnospirales</taxon>
        <taxon>Lachnospiraceae</taxon>
    </lineage>
</organism>
<dbReference type="InterPro" id="IPR003593">
    <property type="entry name" value="AAA+_ATPase"/>
</dbReference>
<dbReference type="InterPro" id="IPR000641">
    <property type="entry name" value="CbxX/CfxQ"/>
</dbReference>
<dbReference type="InterPro" id="IPR041627">
    <property type="entry name" value="AAA_lid_6"/>
</dbReference>
<evidence type="ECO:0000259" key="4">
    <source>
        <dbReference type="SMART" id="SM00382"/>
    </source>
</evidence>
<evidence type="ECO:0000256" key="2">
    <source>
        <dbReference type="ARBA" id="ARBA00022741"/>
    </source>
</evidence>
<dbReference type="PRINTS" id="PR00819">
    <property type="entry name" value="CBXCFQXSUPER"/>
</dbReference>
<dbReference type="Gene3D" id="3.40.50.300">
    <property type="entry name" value="P-loop containing nucleotide triphosphate hydrolases"/>
    <property type="match status" value="1"/>
</dbReference>
<dbReference type="OrthoDB" id="9806903at2"/>
<keyword evidence="2" id="KW-0547">Nucleotide-binding</keyword>
<dbReference type="CDD" id="cd00009">
    <property type="entry name" value="AAA"/>
    <property type="match status" value="1"/>
</dbReference>
<gene>
    <name evidence="5" type="ORF">SAMN04487772_106128</name>
</gene>
<protein>
    <submittedName>
        <fullName evidence="5">ATPase family associated with various cellular activities (AAA)</fullName>
    </submittedName>
</protein>
<dbReference type="GO" id="GO:0016887">
    <property type="term" value="F:ATP hydrolysis activity"/>
    <property type="evidence" value="ECO:0007669"/>
    <property type="project" value="InterPro"/>
</dbReference>
<dbReference type="InterPro" id="IPR027417">
    <property type="entry name" value="P-loop_NTPase"/>
</dbReference>
<dbReference type="InterPro" id="IPR003959">
    <property type="entry name" value="ATPase_AAA_core"/>
</dbReference>
<dbReference type="RefSeq" id="WP_092477313.1">
    <property type="nucleotide sequence ID" value="NZ_FOHN01000006.1"/>
</dbReference>
<dbReference type="Pfam" id="PF17866">
    <property type="entry name" value="AAA_lid_6"/>
    <property type="match status" value="1"/>
</dbReference>
<proteinExistence type="inferred from homology"/>
<dbReference type="GO" id="GO:0005524">
    <property type="term" value="F:ATP binding"/>
    <property type="evidence" value="ECO:0007669"/>
    <property type="project" value="UniProtKB-KW"/>
</dbReference>
<evidence type="ECO:0000313" key="5">
    <source>
        <dbReference type="EMBL" id="SET00425.1"/>
    </source>
</evidence>
<evidence type="ECO:0000256" key="1">
    <source>
        <dbReference type="ARBA" id="ARBA00010378"/>
    </source>
</evidence>
<dbReference type="Pfam" id="PF00004">
    <property type="entry name" value="AAA"/>
    <property type="match status" value="1"/>
</dbReference>
<dbReference type="AlphaFoldDB" id="A0A1I0B172"/>
<dbReference type="InterPro" id="IPR050773">
    <property type="entry name" value="CbxX/CfxQ_RuBisCO_ESX"/>
</dbReference>
<sequence>MVQQSLSNERLLELGKRNYQKLKEICGLLAGAGYWDEPEKILKMPIQEMLDTYLQAVLVQIALQANGCREEESQYILKVMDTNPYYLQGNGIVEDTVLRAMKRVLNSPPIILQLCGVYDREQEGTVSATAFDCFINIVLGIVYLNNGKNNETLKIAEEFYKQISVFLNSHQAHIMLDQRYWFKKISSDQLDLGFLEELDCENGFQDMKRKQQERIESMKLNMEKEQQEGKLAKRSESGIRLDQYLDELNNLIGLKEVKKEVTSLINLIKVKKMREKYNMAVTEMTYHMVFTGNPGTGKTTVARLIAKIYKELGILSKGHLVETDRSGLVAGYVGQTALKVKEVVESAIGGILFIDEAYALSNQLNGNDFGQEAIDTLVKLMEDNRNDLVVIVAGYKDEMQTFLEANPGLISRFNKFICFDDYSSQELMDIMEFMSKKDDISLEESAKEDVLLQIQEMEADKRTAFGNARGVRNVFEKILINQANRLVLLDEPTKEQLQQVMLSDVCDVIR</sequence>
<comment type="similarity">
    <text evidence="1">Belongs to the CbxX/CfxQ family.</text>
</comment>
<dbReference type="FunFam" id="3.40.50.300:FF:000216">
    <property type="entry name" value="Type VII secretion ATPase EccA"/>
    <property type="match status" value="1"/>
</dbReference>
<dbReference type="PANTHER" id="PTHR43392:SF2">
    <property type="entry name" value="AAA-TYPE ATPASE FAMILY PROTEIN _ ANKYRIN REPEAT FAMILY PROTEIN"/>
    <property type="match status" value="1"/>
</dbReference>
<dbReference type="PANTHER" id="PTHR43392">
    <property type="entry name" value="AAA-TYPE ATPASE FAMILY PROTEIN / ANKYRIN REPEAT FAMILY PROTEIN"/>
    <property type="match status" value="1"/>
</dbReference>
<dbReference type="STRING" id="29364.SAMN04487772_106128"/>
<accession>A0A1I0B172</accession>
<dbReference type="SUPFAM" id="SSF52540">
    <property type="entry name" value="P-loop containing nucleoside triphosphate hydrolases"/>
    <property type="match status" value="1"/>
</dbReference>
<feature type="domain" description="AAA+ ATPase" evidence="4">
    <location>
        <begin position="284"/>
        <end position="423"/>
    </location>
</feature>
<keyword evidence="3" id="KW-0067">ATP-binding</keyword>
<keyword evidence="6" id="KW-1185">Reference proteome</keyword>
<dbReference type="Proteomes" id="UP000199800">
    <property type="component" value="Unassembled WGS sequence"/>
</dbReference>
<reference evidence="5 6" key="1">
    <citation type="submission" date="2016-10" db="EMBL/GenBank/DDBJ databases">
        <authorList>
            <person name="de Groot N.N."/>
        </authorList>
    </citation>
    <scope>NUCLEOTIDE SEQUENCE [LARGE SCALE GENOMIC DNA]</scope>
    <source>
        <strain evidence="5 6">DSM 1801</strain>
    </source>
</reference>
<dbReference type="Gene3D" id="1.10.8.60">
    <property type="match status" value="1"/>
</dbReference>
<dbReference type="EMBL" id="FOHN01000006">
    <property type="protein sequence ID" value="SET00425.1"/>
    <property type="molecule type" value="Genomic_DNA"/>
</dbReference>